<dbReference type="Proteomes" id="UP000636394">
    <property type="component" value="Unassembled WGS sequence"/>
</dbReference>
<dbReference type="InterPro" id="IPR007563">
    <property type="entry name" value="DUF554"/>
</dbReference>
<name>A0A9E6SUG5_9ACTN</name>
<protein>
    <submittedName>
        <fullName evidence="3">DUF554 domain-containing protein</fullName>
    </submittedName>
    <submittedName>
        <fullName evidence="2">DUF554 family protein</fullName>
    </submittedName>
</protein>
<feature type="transmembrane region" description="Helical" evidence="1">
    <location>
        <begin position="32"/>
        <end position="50"/>
    </location>
</feature>
<dbReference type="KEGG" id="ebz:J7S26_07665"/>
<reference evidence="2 4" key="1">
    <citation type="submission" date="2019-11" db="EMBL/GenBank/DDBJ databases">
        <title>Eggerthellaceae novel genus isolated from the rectal contents of marmort.</title>
        <authorList>
            <person name="Zhang G."/>
        </authorList>
    </citation>
    <scope>NUCLEOTIDE SEQUENCE [LARGE SCALE GENOMIC DNA]</scope>
    <source>
        <strain evidence="4">zg-886</strain>
        <strain evidence="2">Zg-886</strain>
    </source>
</reference>
<feature type="transmembrane region" description="Helical" evidence="1">
    <location>
        <begin position="179"/>
        <end position="200"/>
    </location>
</feature>
<dbReference type="PANTHER" id="PTHR36111">
    <property type="entry name" value="INNER MEMBRANE PROTEIN-RELATED"/>
    <property type="match status" value="1"/>
</dbReference>
<keyword evidence="1" id="KW-0812">Transmembrane</keyword>
<dbReference type="EMBL" id="WPCR01000006">
    <property type="protein sequence ID" value="NHM14168.1"/>
    <property type="molecule type" value="Genomic_DNA"/>
</dbReference>
<dbReference type="Proteomes" id="UP000671910">
    <property type="component" value="Chromosome"/>
</dbReference>
<organism evidence="3 5">
    <name type="scientific">Xiamenia xianingshaonis</name>
    <dbReference type="NCBI Taxonomy" id="2682776"/>
    <lineage>
        <taxon>Bacteria</taxon>
        <taxon>Bacillati</taxon>
        <taxon>Actinomycetota</taxon>
        <taxon>Coriobacteriia</taxon>
        <taxon>Eggerthellales</taxon>
        <taxon>Eggerthellaceae</taxon>
        <taxon>Xiamenia</taxon>
    </lineage>
</organism>
<dbReference type="PANTHER" id="PTHR36111:SF2">
    <property type="entry name" value="INNER MEMBRANE PROTEIN"/>
    <property type="match status" value="1"/>
</dbReference>
<proteinExistence type="predicted"/>
<evidence type="ECO:0000313" key="5">
    <source>
        <dbReference type="Proteomes" id="UP000671910"/>
    </source>
</evidence>
<reference evidence="3" key="2">
    <citation type="submission" date="2021-04" db="EMBL/GenBank/DDBJ databases">
        <title>Novel species in family Eggerthellaceae.</title>
        <authorList>
            <person name="Zhang G."/>
        </authorList>
    </citation>
    <scope>NUCLEOTIDE SEQUENCE</scope>
    <source>
        <strain evidence="3">Zg-886</strain>
    </source>
</reference>
<keyword evidence="1" id="KW-1133">Transmembrane helix</keyword>
<accession>A0A9E6SUG5</accession>
<keyword evidence="1" id="KW-0472">Membrane</keyword>
<keyword evidence="4" id="KW-1185">Reference proteome</keyword>
<feature type="transmembrane region" description="Helical" evidence="1">
    <location>
        <begin position="207"/>
        <end position="229"/>
    </location>
</feature>
<evidence type="ECO:0000256" key="1">
    <source>
        <dbReference type="SAM" id="Phobius"/>
    </source>
</evidence>
<dbReference type="EMBL" id="CP072829">
    <property type="protein sequence ID" value="QTU84217.1"/>
    <property type="molecule type" value="Genomic_DNA"/>
</dbReference>
<dbReference type="Pfam" id="PF04474">
    <property type="entry name" value="DUF554"/>
    <property type="match status" value="1"/>
</dbReference>
<evidence type="ECO:0000313" key="2">
    <source>
        <dbReference type="EMBL" id="NHM14168.1"/>
    </source>
</evidence>
<gene>
    <name evidence="2" type="ORF">GMI68_05205</name>
    <name evidence="3" type="ORF">J7S26_07665</name>
</gene>
<feature type="transmembrane region" description="Helical" evidence="1">
    <location>
        <begin position="96"/>
        <end position="115"/>
    </location>
</feature>
<dbReference type="AlphaFoldDB" id="A0A9E6SUG5"/>
<evidence type="ECO:0000313" key="4">
    <source>
        <dbReference type="Proteomes" id="UP000636394"/>
    </source>
</evidence>
<sequence length="230" mass="23701">MLGTLVNTTTIVIGSAVGALARRGLGERYQEILYAAMGLAAVGIGVNAIVTSMAQSIYPVLFIASLAIGGVVGTAIDISGRFNRFVTKRSKDGGGLAQGLSTAIMIFCIGALSILGPINSALYGDETYLLTNATLDLVTSMVLASSFGFGIAFAAIVLFCWQGAIWLLAGFLAPLLDGGLMAEITLVGGFMILASGLGILKIKDIPVMNLLPALLVPPLWFAFVALTGLA</sequence>
<evidence type="ECO:0000313" key="3">
    <source>
        <dbReference type="EMBL" id="QTU84217.1"/>
    </source>
</evidence>
<feature type="transmembrane region" description="Helical" evidence="1">
    <location>
        <begin position="151"/>
        <end position="173"/>
    </location>
</feature>
<feature type="transmembrane region" description="Helical" evidence="1">
    <location>
        <begin position="56"/>
        <end position="76"/>
    </location>
</feature>
<dbReference type="RefSeq" id="WP_165061631.1">
    <property type="nucleotide sequence ID" value="NZ_CP072829.1"/>
</dbReference>